<protein>
    <submittedName>
        <fullName evidence="1">Uncharacterized protein</fullName>
    </submittedName>
</protein>
<reference evidence="1 2" key="1">
    <citation type="journal article" date="2012" name="BMC Genomics">
        <title>Comparative genomics of the white-rot fungi, Phanerochaete carnosa and P. chrysosporium, to elucidate the genetic basis of the distinct wood types they colonize.</title>
        <authorList>
            <person name="Suzuki H."/>
            <person name="MacDonald J."/>
            <person name="Syed K."/>
            <person name="Salamov A."/>
            <person name="Hori C."/>
            <person name="Aerts A."/>
            <person name="Henrissat B."/>
            <person name="Wiebenga A."/>
            <person name="vanKuyk P.A."/>
            <person name="Barry K."/>
            <person name="Lindquist E."/>
            <person name="LaButti K."/>
            <person name="Lapidus A."/>
            <person name="Lucas S."/>
            <person name="Coutinho P."/>
            <person name="Gong Y."/>
            <person name="Samejima M."/>
            <person name="Mahadevan R."/>
            <person name="Abou-Zaid M."/>
            <person name="de Vries R.P."/>
            <person name="Igarashi K."/>
            <person name="Yadav J.S."/>
            <person name="Grigoriev I.V."/>
            <person name="Master E.R."/>
        </authorList>
    </citation>
    <scope>NUCLEOTIDE SEQUENCE [LARGE SCALE GENOMIC DNA]</scope>
    <source>
        <strain evidence="1 2">HHB-10118-sp</strain>
    </source>
</reference>
<dbReference type="Proteomes" id="UP000008370">
    <property type="component" value="Unassembled WGS sequence"/>
</dbReference>
<sequence length="243" mass="28460">LHLFAENIIPNLLDIWTGHFKDLDEGCESYVLDNNVWSAIGAETLAAVEEIPSAFVCKMGNIAEDRSGYTAESYAFWFMYLAPHLLAGRFKHRKYYDHAMELVAVMKVTLQYFLTHQEIDWLENACDSWVHKYEEYYYQYEDSRLAFCVLTIHGLLHVAPDIRVCGPMSATWSWYMGHYCGFLKKALLSRKQPWRNLDERVKQFSNLAHLHMKYDLSTELPMERHSSDNVRAGEHVYEECELI</sequence>
<accession>K5VRW9</accession>
<dbReference type="OrthoDB" id="2801658at2759"/>
<dbReference type="STRING" id="650164.K5VRW9"/>
<dbReference type="KEGG" id="pco:PHACADRAFT_59389"/>
<keyword evidence="2" id="KW-1185">Reference proteome</keyword>
<evidence type="ECO:0000313" key="1">
    <source>
        <dbReference type="EMBL" id="EKM49289.1"/>
    </source>
</evidence>
<dbReference type="AlphaFoldDB" id="K5VRW9"/>
<name>K5VRW9_PHACS</name>
<dbReference type="EMBL" id="JH930491">
    <property type="protein sequence ID" value="EKM49289.1"/>
    <property type="molecule type" value="Genomic_DNA"/>
</dbReference>
<dbReference type="HOGENOM" id="CLU_026593_1_1_1"/>
<evidence type="ECO:0000313" key="2">
    <source>
        <dbReference type="Proteomes" id="UP000008370"/>
    </source>
</evidence>
<organism evidence="1 2">
    <name type="scientific">Phanerochaete carnosa (strain HHB-10118-sp)</name>
    <name type="common">White-rot fungus</name>
    <name type="synonym">Peniophora carnosa</name>
    <dbReference type="NCBI Taxonomy" id="650164"/>
    <lineage>
        <taxon>Eukaryota</taxon>
        <taxon>Fungi</taxon>
        <taxon>Dikarya</taxon>
        <taxon>Basidiomycota</taxon>
        <taxon>Agaricomycotina</taxon>
        <taxon>Agaricomycetes</taxon>
        <taxon>Polyporales</taxon>
        <taxon>Phanerochaetaceae</taxon>
        <taxon>Phanerochaete</taxon>
    </lineage>
</organism>
<dbReference type="InParanoid" id="K5VRW9"/>
<feature type="non-terminal residue" evidence="1">
    <location>
        <position position="243"/>
    </location>
</feature>
<gene>
    <name evidence="1" type="ORF">PHACADRAFT_59389</name>
</gene>
<feature type="non-terminal residue" evidence="1">
    <location>
        <position position="1"/>
    </location>
</feature>
<proteinExistence type="predicted"/>
<dbReference type="RefSeq" id="XP_007402159.1">
    <property type="nucleotide sequence ID" value="XM_007402097.1"/>
</dbReference>
<dbReference type="GeneID" id="18920126"/>